<evidence type="ECO:0000256" key="1">
    <source>
        <dbReference type="ARBA" id="ARBA00007871"/>
    </source>
</evidence>
<dbReference type="InterPro" id="IPR022689">
    <property type="entry name" value="Iron_dep_repressor"/>
</dbReference>
<keyword evidence="3" id="KW-0238">DNA-binding</keyword>
<gene>
    <name evidence="6" type="ORF">B9J98_06835</name>
</gene>
<reference evidence="6 7" key="1">
    <citation type="submission" date="2017-04" db="EMBL/GenBank/DDBJ databases">
        <title>Draft Aigarchaeota genome from a New Zealand hot spring.</title>
        <authorList>
            <person name="Reysenbach A.-L."/>
            <person name="Donaho J.A."/>
            <person name="Gerhart J."/>
            <person name="Kelley J.F."/>
            <person name="Kouba K."/>
            <person name="Podar M."/>
            <person name="Stott M."/>
        </authorList>
    </citation>
    <scope>NUCLEOTIDE SEQUENCE [LARGE SCALE GENOMIC DNA]</scope>
    <source>
        <strain evidence="6">NZ13_MG1</strain>
    </source>
</reference>
<evidence type="ECO:0000256" key="2">
    <source>
        <dbReference type="ARBA" id="ARBA00023015"/>
    </source>
</evidence>
<dbReference type="InterPro" id="IPR001367">
    <property type="entry name" value="Fe_dep_repressor"/>
</dbReference>
<dbReference type="GO" id="GO:0003677">
    <property type="term" value="F:DNA binding"/>
    <property type="evidence" value="ECO:0007669"/>
    <property type="project" value="UniProtKB-KW"/>
</dbReference>
<dbReference type="InterPro" id="IPR036388">
    <property type="entry name" value="WH-like_DNA-bd_sf"/>
</dbReference>
<dbReference type="FunFam" id="1.10.10.10:FF:000189">
    <property type="entry name" value="HTH-type transcriptional regulator MntR"/>
    <property type="match status" value="1"/>
</dbReference>
<evidence type="ECO:0000313" key="7">
    <source>
        <dbReference type="Proteomes" id="UP000244066"/>
    </source>
</evidence>
<evidence type="ECO:0000259" key="5">
    <source>
        <dbReference type="PROSITE" id="PS50944"/>
    </source>
</evidence>
<dbReference type="PANTHER" id="PTHR33238:SF7">
    <property type="entry name" value="IRON-DEPENDENT TRANSCRIPTIONAL REGULATOR"/>
    <property type="match status" value="1"/>
</dbReference>
<proteinExistence type="inferred from homology"/>
<dbReference type="Pfam" id="PF02742">
    <property type="entry name" value="Fe_dep_repr_C"/>
    <property type="match status" value="1"/>
</dbReference>
<dbReference type="Gene3D" id="1.10.10.10">
    <property type="entry name" value="Winged helix-like DNA-binding domain superfamily/Winged helix DNA-binding domain"/>
    <property type="match status" value="1"/>
</dbReference>
<dbReference type="GO" id="GO:0046983">
    <property type="term" value="F:protein dimerization activity"/>
    <property type="evidence" value="ECO:0007669"/>
    <property type="project" value="InterPro"/>
</dbReference>
<dbReference type="GO" id="GO:0003700">
    <property type="term" value="F:DNA-binding transcription factor activity"/>
    <property type="evidence" value="ECO:0007669"/>
    <property type="project" value="InterPro"/>
</dbReference>
<dbReference type="AlphaFoldDB" id="A0A2R7Y1H1"/>
<dbReference type="Proteomes" id="UP000244066">
    <property type="component" value="Unassembled WGS sequence"/>
</dbReference>
<keyword evidence="4" id="KW-0804">Transcription</keyword>
<evidence type="ECO:0000256" key="3">
    <source>
        <dbReference type="ARBA" id="ARBA00023125"/>
    </source>
</evidence>
<dbReference type="PANTHER" id="PTHR33238">
    <property type="entry name" value="IRON (METAL) DEPENDENT REPRESSOR, DTXR FAMILY"/>
    <property type="match status" value="1"/>
</dbReference>
<dbReference type="InterPro" id="IPR022687">
    <property type="entry name" value="HTH_DTXR"/>
</dbReference>
<dbReference type="SMART" id="SM00529">
    <property type="entry name" value="HTH_DTXR"/>
    <property type="match status" value="1"/>
</dbReference>
<evidence type="ECO:0000256" key="4">
    <source>
        <dbReference type="ARBA" id="ARBA00023163"/>
    </source>
</evidence>
<dbReference type="SUPFAM" id="SSF47979">
    <property type="entry name" value="Iron-dependent repressor protein, dimerization domain"/>
    <property type="match status" value="1"/>
</dbReference>
<keyword evidence="2" id="KW-0805">Transcription regulation</keyword>
<dbReference type="Pfam" id="PF01325">
    <property type="entry name" value="Fe_dep_repress"/>
    <property type="match status" value="1"/>
</dbReference>
<accession>A0A2R7Y1H1</accession>
<dbReference type="InterPro" id="IPR036390">
    <property type="entry name" value="WH_DNA-bd_sf"/>
</dbReference>
<dbReference type="InterPro" id="IPR036421">
    <property type="entry name" value="Fe_dep_repressor_sf"/>
</dbReference>
<protein>
    <submittedName>
        <fullName evidence="6">DtxR family iron (Metal) dependent repressor</fullName>
    </submittedName>
</protein>
<comment type="similarity">
    <text evidence="1">Belongs to the DtxR/MntR family.</text>
</comment>
<organism evidence="6 7">
    <name type="scientific">Candidatus Terraquivivens tikiterensis</name>
    <dbReference type="NCBI Taxonomy" id="1980982"/>
    <lineage>
        <taxon>Archaea</taxon>
        <taxon>Nitrososphaerota</taxon>
        <taxon>Candidatus Wolframiiraptoraceae</taxon>
        <taxon>Candidatus Terraquivivens</taxon>
    </lineage>
</organism>
<evidence type="ECO:0000313" key="6">
    <source>
        <dbReference type="EMBL" id="PUA31303.1"/>
    </source>
</evidence>
<dbReference type="EMBL" id="NDWU01000020">
    <property type="protein sequence ID" value="PUA31303.1"/>
    <property type="molecule type" value="Genomic_DNA"/>
</dbReference>
<comment type="caution">
    <text evidence="6">The sequence shown here is derived from an EMBL/GenBank/DDBJ whole genome shotgun (WGS) entry which is preliminary data.</text>
</comment>
<dbReference type="InterPro" id="IPR050536">
    <property type="entry name" value="DtxR_MntR_Metal-Reg"/>
</dbReference>
<dbReference type="Gene3D" id="1.10.60.10">
    <property type="entry name" value="Iron dependent repressor, metal binding and dimerisation domain"/>
    <property type="match status" value="1"/>
</dbReference>
<feature type="domain" description="HTH dtxR-type" evidence="5">
    <location>
        <begin position="1"/>
        <end position="66"/>
    </location>
</feature>
<sequence length="153" mass="17928">MNKYVSRKVEDYLKAVYEVVGNKGYARIKDISKVLGVKPSTVVEMMRKLSEQGLVIYEKYSGVTLTSSGREIAEAVKKRHDTFRRFLEIILVPENIAVKDAHVLEHQLDPKTILQFTRFVEFITQASATERPKFIKRWIEEFRNYCRRKDITL</sequence>
<dbReference type="SUPFAM" id="SSF46785">
    <property type="entry name" value="Winged helix' DNA-binding domain"/>
    <property type="match status" value="1"/>
</dbReference>
<dbReference type="GO" id="GO:0046914">
    <property type="term" value="F:transition metal ion binding"/>
    <property type="evidence" value="ECO:0007669"/>
    <property type="project" value="InterPro"/>
</dbReference>
<name>A0A2R7Y1H1_9ARCH</name>
<dbReference type="PROSITE" id="PS50944">
    <property type="entry name" value="HTH_DTXR"/>
    <property type="match status" value="1"/>
</dbReference>